<comment type="caution">
    <text evidence="1">The sequence shown here is derived from an EMBL/GenBank/DDBJ whole genome shotgun (WGS) entry which is preliminary data.</text>
</comment>
<accession>A0ABR2MBC7</accession>
<evidence type="ECO:0000313" key="1">
    <source>
        <dbReference type="EMBL" id="KAK8961177.1"/>
    </source>
</evidence>
<sequence>MGKLCISSPVFNVPGGMSRHEGGLRLQRPHNGSVRVSVYATQLLVVMSIELYALLSDGEQSSLGDLGPLVTILSMMSAPEASEEGIRRQLRIRGRCPAEAASGGLAAVAALCVQYEAGFRPNMSIVVKALQPLLNSRSAASTPTN</sequence>
<dbReference type="Proteomes" id="UP001412067">
    <property type="component" value="Unassembled WGS sequence"/>
</dbReference>
<name>A0ABR2MBC7_9ASPA</name>
<gene>
    <name evidence="1" type="primary">PTI13</name>
    <name evidence="1" type="ORF">KSP40_PGU019453</name>
</gene>
<dbReference type="EMBL" id="JBBWWR010000010">
    <property type="protein sequence ID" value="KAK8961177.1"/>
    <property type="molecule type" value="Genomic_DNA"/>
</dbReference>
<organism evidence="1 2">
    <name type="scientific">Platanthera guangdongensis</name>
    <dbReference type="NCBI Taxonomy" id="2320717"/>
    <lineage>
        <taxon>Eukaryota</taxon>
        <taxon>Viridiplantae</taxon>
        <taxon>Streptophyta</taxon>
        <taxon>Embryophyta</taxon>
        <taxon>Tracheophyta</taxon>
        <taxon>Spermatophyta</taxon>
        <taxon>Magnoliopsida</taxon>
        <taxon>Liliopsida</taxon>
        <taxon>Asparagales</taxon>
        <taxon>Orchidaceae</taxon>
        <taxon>Orchidoideae</taxon>
        <taxon>Orchideae</taxon>
        <taxon>Orchidinae</taxon>
        <taxon>Platanthera</taxon>
    </lineage>
</organism>
<keyword evidence="2" id="KW-1185">Reference proteome</keyword>
<proteinExistence type="predicted"/>
<reference evidence="1 2" key="1">
    <citation type="journal article" date="2022" name="Nat. Plants">
        <title>Genomes of leafy and leafless Platanthera orchids illuminate the evolution of mycoheterotrophy.</title>
        <authorList>
            <person name="Li M.H."/>
            <person name="Liu K.W."/>
            <person name="Li Z."/>
            <person name="Lu H.C."/>
            <person name="Ye Q.L."/>
            <person name="Zhang D."/>
            <person name="Wang J.Y."/>
            <person name="Li Y.F."/>
            <person name="Zhong Z.M."/>
            <person name="Liu X."/>
            <person name="Yu X."/>
            <person name="Liu D.K."/>
            <person name="Tu X.D."/>
            <person name="Liu B."/>
            <person name="Hao Y."/>
            <person name="Liao X.Y."/>
            <person name="Jiang Y.T."/>
            <person name="Sun W.H."/>
            <person name="Chen J."/>
            <person name="Chen Y.Q."/>
            <person name="Ai Y."/>
            <person name="Zhai J.W."/>
            <person name="Wu S.S."/>
            <person name="Zhou Z."/>
            <person name="Hsiao Y.Y."/>
            <person name="Wu W.L."/>
            <person name="Chen Y.Y."/>
            <person name="Lin Y.F."/>
            <person name="Hsu J.L."/>
            <person name="Li C.Y."/>
            <person name="Wang Z.W."/>
            <person name="Zhao X."/>
            <person name="Zhong W.Y."/>
            <person name="Ma X.K."/>
            <person name="Ma L."/>
            <person name="Huang J."/>
            <person name="Chen G.Z."/>
            <person name="Huang M.Z."/>
            <person name="Huang L."/>
            <person name="Peng D.H."/>
            <person name="Luo Y.B."/>
            <person name="Zou S.Q."/>
            <person name="Chen S.P."/>
            <person name="Lan S."/>
            <person name="Tsai W.C."/>
            <person name="Van de Peer Y."/>
            <person name="Liu Z.J."/>
        </authorList>
    </citation>
    <scope>NUCLEOTIDE SEQUENCE [LARGE SCALE GENOMIC DNA]</scope>
    <source>
        <strain evidence="1">Lor288</strain>
    </source>
</reference>
<evidence type="ECO:0000313" key="2">
    <source>
        <dbReference type="Proteomes" id="UP001412067"/>
    </source>
</evidence>
<protein>
    <submittedName>
        <fullName evidence="1">PTI1-like tyrosine-protein kinase 3</fullName>
    </submittedName>
</protein>